<organism evidence="1 2">
    <name type="scientific">Eumeta variegata</name>
    <name type="common">Bagworm moth</name>
    <name type="synonym">Eumeta japonica</name>
    <dbReference type="NCBI Taxonomy" id="151549"/>
    <lineage>
        <taxon>Eukaryota</taxon>
        <taxon>Metazoa</taxon>
        <taxon>Ecdysozoa</taxon>
        <taxon>Arthropoda</taxon>
        <taxon>Hexapoda</taxon>
        <taxon>Insecta</taxon>
        <taxon>Pterygota</taxon>
        <taxon>Neoptera</taxon>
        <taxon>Endopterygota</taxon>
        <taxon>Lepidoptera</taxon>
        <taxon>Glossata</taxon>
        <taxon>Ditrysia</taxon>
        <taxon>Tineoidea</taxon>
        <taxon>Psychidae</taxon>
        <taxon>Oiketicinae</taxon>
        <taxon>Eumeta</taxon>
    </lineage>
</organism>
<comment type="caution">
    <text evidence="1">The sequence shown here is derived from an EMBL/GenBank/DDBJ whole genome shotgun (WGS) entry which is preliminary data.</text>
</comment>
<dbReference type="Proteomes" id="UP000299102">
    <property type="component" value="Unassembled WGS sequence"/>
</dbReference>
<evidence type="ECO:0000313" key="2">
    <source>
        <dbReference type="Proteomes" id="UP000299102"/>
    </source>
</evidence>
<proteinExistence type="predicted"/>
<dbReference type="AlphaFoldDB" id="A0A4C1VXI1"/>
<keyword evidence="2" id="KW-1185">Reference proteome</keyword>
<protein>
    <submittedName>
        <fullName evidence="1">Uncharacterized protein</fullName>
    </submittedName>
</protein>
<reference evidence="1 2" key="1">
    <citation type="journal article" date="2019" name="Commun. Biol.">
        <title>The bagworm genome reveals a unique fibroin gene that provides high tensile strength.</title>
        <authorList>
            <person name="Kono N."/>
            <person name="Nakamura H."/>
            <person name="Ohtoshi R."/>
            <person name="Tomita M."/>
            <person name="Numata K."/>
            <person name="Arakawa K."/>
        </authorList>
    </citation>
    <scope>NUCLEOTIDE SEQUENCE [LARGE SCALE GENOMIC DNA]</scope>
</reference>
<evidence type="ECO:0000313" key="1">
    <source>
        <dbReference type="EMBL" id="GBP42535.1"/>
    </source>
</evidence>
<accession>A0A4C1VXI1</accession>
<name>A0A4C1VXI1_EUMVA</name>
<dbReference type="EMBL" id="BGZK01000420">
    <property type="protein sequence ID" value="GBP42535.1"/>
    <property type="molecule type" value="Genomic_DNA"/>
</dbReference>
<gene>
    <name evidence="1" type="ORF">EVAR_81985_1</name>
</gene>
<sequence>MITAHGRRRSHACPRVLLFNYCVYQSSLARCVHGDESQNTGGPKWRRSAGRVLNVRNSVTYLIIFRGGGHRFVALNKNARQSVVLAPAPTSAVVGHRRRRAEMFSLPEKYAYYALNESSISLPRSHYTALLQTCRVWEEAAEQDVMCVTRRLCDEAHTAVIVQD</sequence>